<accession>A0A7L5EA94</accession>
<evidence type="ECO:0000256" key="1">
    <source>
        <dbReference type="SAM" id="SignalP"/>
    </source>
</evidence>
<feature type="signal peptide" evidence="1">
    <location>
        <begin position="1"/>
        <end position="30"/>
    </location>
</feature>
<proteinExistence type="predicted"/>
<reference evidence="2 3" key="1">
    <citation type="submission" date="2020-04" db="EMBL/GenBank/DDBJ databases">
        <title>Genome sequencing of novel species.</title>
        <authorList>
            <person name="Heo J."/>
            <person name="Kim S.-J."/>
            <person name="Kim J.-S."/>
            <person name="Hong S.-B."/>
            <person name="Kwon S.-W."/>
        </authorList>
    </citation>
    <scope>NUCLEOTIDE SEQUENCE [LARGE SCALE GENOMIC DNA]</scope>
    <source>
        <strain evidence="2 3">F39-2</strain>
    </source>
</reference>
<evidence type="ECO:0008006" key="4">
    <source>
        <dbReference type="Google" id="ProtNLM"/>
    </source>
</evidence>
<gene>
    <name evidence="2" type="ORF">HH214_19100</name>
</gene>
<protein>
    <recommendedName>
        <fullName evidence="4">DUF4402 domain-containing protein</fullName>
    </recommendedName>
</protein>
<evidence type="ECO:0000313" key="3">
    <source>
        <dbReference type="Proteomes" id="UP000503278"/>
    </source>
</evidence>
<dbReference type="PROSITE" id="PS51257">
    <property type="entry name" value="PROKAR_LIPOPROTEIN"/>
    <property type="match status" value="1"/>
</dbReference>
<keyword evidence="1" id="KW-0732">Signal</keyword>
<name>A0A7L5EA94_9SPHI</name>
<dbReference type="Proteomes" id="UP000503278">
    <property type="component" value="Chromosome"/>
</dbReference>
<sequence>MKLLSHKYSFSAIILIASSTLIFQSCGKSADPDPVIVKSGSVTKSNVVVPLNTGANSNGGNSQVPVGSSGTIVFTLNSKTYTLVNNNSTYLVGAAYVEADGGLGISKSTTLLAAGMGNTDIAFSLSTDGVKAGTFSITQISIILADGTSYSMASNSVNKINFTTYVNGTDKVTTQGTFDGVMVNDADNKTTLKISGSFNL</sequence>
<dbReference type="EMBL" id="CP051682">
    <property type="protein sequence ID" value="QJD97833.1"/>
    <property type="molecule type" value="Genomic_DNA"/>
</dbReference>
<evidence type="ECO:0000313" key="2">
    <source>
        <dbReference type="EMBL" id="QJD97833.1"/>
    </source>
</evidence>
<dbReference type="KEGG" id="mrob:HH214_19100"/>
<organism evidence="2 3">
    <name type="scientific">Mucilaginibacter robiniae</name>
    <dbReference type="NCBI Taxonomy" id="2728022"/>
    <lineage>
        <taxon>Bacteria</taxon>
        <taxon>Pseudomonadati</taxon>
        <taxon>Bacteroidota</taxon>
        <taxon>Sphingobacteriia</taxon>
        <taxon>Sphingobacteriales</taxon>
        <taxon>Sphingobacteriaceae</taxon>
        <taxon>Mucilaginibacter</taxon>
    </lineage>
</organism>
<keyword evidence="3" id="KW-1185">Reference proteome</keyword>
<dbReference type="RefSeq" id="WP_169610358.1">
    <property type="nucleotide sequence ID" value="NZ_CP051682.1"/>
</dbReference>
<feature type="chain" id="PRO_5029605051" description="DUF4402 domain-containing protein" evidence="1">
    <location>
        <begin position="31"/>
        <end position="200"/>
    </location>
</feature>
<dbReference type="AlphaFoldDB" id="A0A7L5EA94"/>